<keyword evidence="3" id="KW-1185">Reference proteome</keyword>
<reference evidence="3" key="1">
    <citation type="submission" date="2016-10" db="EMBL/GenBank/DDBJ databases">
        <authorList>
            <person name="Varghese N."/>
            <person name="Submissions S."/>
        </authorList>
    </citation>
    <scope>NUCLEOTIDE SEQUENCE [LARGE SCALE GENOMIC DNA]</scope>
    <source>
        <strain evidence="3">DSM 26542</strain>
    </source>
</reference>
<dbReference type="EMBL" id="FORU01000002">
    <property type="protein sequence ID" value="SFI94719.1"/>
    <property type="molecule type" value="Genomic_DNA"/>
</dbReference>
<dbReference type="Proteomes" id="UP000243887">
    <property type="component" value="Unassembled WGS sequence"/>
</dbReference>
<keyword evidence="1" id="KW-0472">Membrane</keyword>
<keyword evidence="1" id="KW-0812">Transmembrane</keyword>
<dbReference type="STRING" id="1150112.SAMN04487893_102118"/>
<feature type="transmembrane region" description="Helical" evidence="1">
    <location>
        <begin position="6"/>
        <end position="31"/>
    </location>
</feature>
<name>A0A1I3MCG4_9FLAO</name>
<evidence type="ECO:0000256" key="1">
    <source>
        <dbReference type="SAM" id="Phobius"/>
    </source>
</evidence>
<organism evidence="2 3">
    <name type="scientific">Myroides guanonis</name>
    <dbReference type="NCBI Taxonomy" id="1150112"/>
    <lineage>
        <taxon>Bacteria</taxon>
        <taxon>Pseudomonadati</taxon>
        <taxon>Bacteroidota</taxon>
        <taxon>Flavobacteriia</taxon>
        <taxon>Flavobacteriales</taxon>
        <taxon>Flavobacteriaceae</taxon>
        <taxon>Myroides</taxon>
    </lineage>
</organism>
<evidence type="ECO:0000313" key="3">
    <source>
        <dbReference type="Proteomes" id="UP000243887"/>
    </source>
</evidence>
<proteinExistence type="predicted"/>
<gene>
    <name evidence="2" type="ORF">SAMN04487893_102118</name>
</gene>
<accession>A0A1I3MCG4</accession>
<keyword evidence="1" id="KW-1133">Transmembrane helix</keyword>
<dbReference type="AlphaFoldDB" id="A0A1I3MCG4"/>
<evidence type="ECO:0000313" key="2">
    <source>
        <dbReference type="EMBL" id="SFI94719.1"/>
    </source>
</evidence>
<protein>
    <submittedName>
        <fullName evidence="2">Uncharacterized protein</fullName>
    </submittedName>
</protein>
<sequence length="51" mass="6346">MPLFLLFYFLIIYFGGNQLIYFLLVCFFNFIKEVFILFFMLKFEFVKILQI</sequence>